<dbReference type="EMBL" id="LRGB01000944">
    <property type="protein sequence ID" value="KZS14732.1"/>
    <property type="molecule type" value="Genomic_DNA"/>
</dbReference>
<name>A0A0P6A9C8_9CRUS</name>
<keyword evidence="2" id="KW-1185">Reference proteome</keyword>
<evidence type="ECO:0000313" key="2">
    <source>
        <dbReference type="Proteomes" id="UP000076858"/>
    </source>
</evidence>
<dbReference type="Proteomes" id="UP000076858">
    <property type="component" value="Unassembled WGS sequence"/>
</dbReference>
<proteinExistence type="predicted"/>
<sequence>MKTAIMNSSKCLGKLMLRFQMAKSNKDMTKGLIATCSRLFFRCWKRMSSFRLAVRSFAETIDLAADKLQL</sequence>
<accession>A0A0P6A9C8</accession>
<evidence type="ECO:0000313" key="1">
    <source>
        <dbReference type="EMBL" id="KZS14732.1"/>
    </source>
</evidence>
<comment type="caution">
    <text evidence="1">The sequence shown here is derived from an EMBL/GenBank/DDBJ whole genome shotgun (WGS) entry which is preliminary data.</text>
</comment>
<organism evidence="1 2">
    <name type="scientific">Daphnia magna</name>
    <dbReference type="NCBI Taxonomy" id="35525"/>
    <lineage>
        <taxon>Eukaryota</taxon>
        <taxon>Metazoa</taxon>
        <taxon>Ecdysozoa</taxon>
        <taxon>Arthropoda</taxon>
        <taxon>Crustacea</taxon>
        <taxon>Branchiopoda</taxon>
        <taxon>Diplostraca</taxon>
        <taxon>Cladocera</taxon>
        <taxon>Anomopoda</taxon>
        <taxon>Daphniidae</taxon>
        <taxon>Daphnia</taxon>
    </lineage>
</organism>
<gene>
    <name evidence="1" type="ORF">APZ42_020101</name>
</gene>
<reference evidence="1 2" key="1">
    <citation type="submission" date="2016-03" db="EMBL/GenBank/DDBJ databases">
        <title>EvidentialGene: Evidence-directed Construction of Genes on Genomes.</title>
        <authorList>
            <person name="Gilbert D.G."/>
            <person name="Choi J.-H."/>
            <person name="Mockaitis K."/>
            <person name="Colbourne J."/>
            <person name="Pfrender M."/>
        </authorList>
    </citation>
    <scope>NUCLEOTIDE SEQUENCE [LARGE SCALE GENOMIC DNA]</scope>
    <source>
        <strain evidence="1 2">Xinb3</strain>
        <tissue evidence="1">Complete organism</tissue>
    </source>
</reference>
<protein>
    <submittedName>
        <fullName evidence="1">Uncharacterized protein</fullName>
    </submittedName>
</protein>
<dbReference type="AlphaFoldDB" id="A0A0P6A9C8"/>